<name>A0A225DH06_9BACT</name>
<dbReference type="OrthoDB" id="9800872at2"/>
<keyword evidence="4" id="KW-1185">Reference proteome</keyword>
<keyword evidence="1" id="KW-0732">Signal</keyword>
<accession>A0A225DH06</accession>
<comment type="caution">
    <text evidence="3">The sequence shown here is derived from an EMBL/GenBank/DDBJ whole genome shotgun (WGS) entry which is preliminary data.</text>
</comment>
<proteinExistence type="predicted"/>
<dbReference type="EMBL" id="NIDE01000007">
    <property type="protein sequence ID" value="OWK40801.1"/>
    <property type="molecule type" value="Genomic_DNA"/>
</dbReference>
<dbReference type="PROSITE" id="PS50206">
    <property type="entry name" value="RHODANESE_3"/>
    <property type="match status" value="1"/>
</dbReference>
<dbReference type="Gene3D" id="3.40.250.10">
    <property type="entry name" value="Rhodanese-like domain"/>
    <property type="match status" value="1"/>
</dbReference>
<dbReference type="RefSeq" id="WP_088255781.1">
    <property type="nucleotide sequence ID" value="NZ_NIDE01000007.1"/>
</dbReference>
<dbReference type="Pfam" id="PF00581">
    <property type="entry name" value="Rhodanese"/>
    <property type="match status" value="1"/>
</dbReference>
<reference evidence="4" key="1">
    <citation type="submission" date="2017-06" db="EMBL/GenBank/DDBJ databases">
        <title>Genome analysis of Fimbriiglobus ruber SP5, the first member of the order Planctomycetales with confirmed chitinolytic capability.</title>
        <authorList>
            <person name="Ravin N.V."/>
            <person name="Rakitin A.L."/>
            <person name="Ivanova A.A."/>
            <person name="Beletsky A.V."/>
            <person name="Kulichevskaya I.S."/>
            <person name="Mardanov A.V."/>
            <person name="Dedysh S.N."/>
        </authorList>
    </citation>
    <scope>NUCLEOTIDE SEQUENCE [LARGE SCALE GENOMIC DNA]</scope>
    <source>
        <strain evidence="4">SP5</strain>
    </source>
</reference>
<dbReference type="SUPFAM" id="SSF52821">
    <property type="entry name" value="Rhodanese/Cell cycle control phosphatase"/>
    <property type="match status" value="1"/>
</dbReference>
<organism evidence="3 4">
    <name type="scientific">Fimbriiglobus ruber</name>
    <dbReference type="NCBI Taxonomy" id="1908690"/>
    <lineage>
        <taxon>Bacteria</taxon>
        <taxon>Pseudomonadati</taxon>
        <taxon>Planctomycetota</taxon>
        <taxon>Planctomycetia</taxon>
        <taxon>Gemmatales</taxon>
        <taxon>Gemmataceae</taxon>
        <taxon>Fimbriiglobus</taxon>
    </lineage>
</organism>
<feature type="signal peptide" evidence="1">
    <location>
        <begin position="1"/>
        <end position="20"/>
    </location>
</feature>
<dbReference type="SMART" id="SM00450">
    <property type="entry name" value="RHOD"/>
    <property type="match status" value="1"/>
</dbReference>
<dbReference type="CDD" id="cd00158">
    <property type="entry name" value="RHOD"/>
    <property type="match status" value="1"/>
</dbReference>
<dbReference type="InterPro" id="IPR036873">
    <property type="entry name" value="Rhodanese-like_dom_sf"/>
</dbReference>
<feature type="chain" id="PRO_5012601256" description="Rhodanese domain-containing protein" evidence="1">
    <location>
        <begin position="21"/>
        <end position="129"/>
    </location>
</feature>
<evidence type="ECO:0000313" key="4">
    <source>
        <dbReference type="Proteomes" id="UP000214646"/>
    </source>
</evidence>
<feature type="domain" description="Rhodanese" evidence="2">
    <location>
        <begin position="36"/>
        <end position="129"/>
    </location>
</feature>
<dbReference type="AlphaFoldDB" id="A0A225DH06"/>
<dbReference type="PANTHER" id="PTHR43031">
    <property type="entry name" value="FAD-DEPENDENT OXIDOREDUCTASE"/>
    <property type="match status" value="1"/>
</dbReference>
<evidence type="ECO:0000256" key="1">
    <source>
        <dbReference type="SAM" id="SignalP"/>
    </source>
</evidence>
<evidence type="ECO:0000259" key="2">
    <source>
        <dbReference type="PROSITE" id="PS50206"/>
    </source>
</evidence>
<gene>
    <name evidence="3" type="ORF">FRUB_04693</name>
</gene>
<sequence length="129" mass="13722">MNRFLTTTVVTCVVAGAVVAAEHTTDSLDTVKKNVADGKALLVDVREADEWKDGHLKDAKHLALSDLKAGVPADKLKMTLPAGSVVYLHCASGKRCLAAADLLKKDGYDVRPLKAGYDSLVKAGFEKAK</sequence>
<evidence type="ECO:0000313" key="3">
    <source>
        <dbReference type="EMBL" id="OWK40801.1"/>
    </source>
</evidence>
<protein>
    <recommendedName>
        <fullName evidence="2">Rhodanese domain-containing protein</fullName>
    </recommendedName>
</protein>
<dbReference type="InterPro" id="IPR050229">
    <property type="entry name" value="GlpE_sulfurtransferase"/>
</dbReference>
<dbReference type="Proteomes" id="UP000214646">
    <property type="component" value="Unassembled WGS sequence"/>
</dbReference>
<dbReference type="InterPro" id="IPR001763">
    <property type="entry name" value="Rhodanese-like_dom"/>
</dbReference>
<dbReference type="PANTHER" id="PTHR43031:SF7">
    <property type="entry name" value="NITRIC OXIDE REDUCTASE FLRD-NAD(+) REDUCTASE"/>
    <property type="match status" value="1"/>
</dbReference>